<evidence type="ECO:0000259" key="2">
    <source>
        <dbReference type="PROSITE" id="PS50108"/>
    </source>
</evidence>
<feature type="compositionally biased region" description="Polar residues" evidence="1">
    <location>
        <begin position="259"/>
        <end position="269"/>
    </location>
</feature>
<name>A0A0C3AWU7_SERVB</name>
<sequence length="707" mass="72774">MRWFCTQPDIIEDVHTVRYHTKSSGGTVGAFLSPSSRAASTKTSKRPSGSYNGTVSEGGGNGGRLNMTRTASSTASHGGKKRGISNVNAASVAAANVNVNVNAAGISGPIPLEHMQHQPARMTFLHSSPPPMIVSTHPGPPPSSREEVERDKIKSLDIAVGGGGGGMVTDSEREGGMPRQLRRKSRRMSAPFAALGIHVGSGTDTDTGTKKRRVSKVMIGAPEGFKHEGHVGMGGSFASSPEVPDSWNVEAWRAEIERTLSSSAPSTAMSRPKGPRPNSTSSPIVPPETATVVPNVTGPPSNPPPRNRYRRSVDGAAPRRSLDGYGGASGAMTDAPTRPGTAPNRARSGSGGNGSTGGSSAGGRRSRSGSQSHSQSNHNGAMSAGEHDFGRNRMRGMEHGHSASLGHASGYGHSQAQHRLGHAHSHSQPPPNAHVHGHTLGKDSITSLASIPTSTTASTGALVTPNTTSTSLSRSNSDKPHYPPYYPHDYGRTNYQQQYQQYHQQLAHLGQSHPSYYQTGPGPLGVMKGSAAGSVPGAAANNLYRSSSATAALPPSSTSSSATAASTTSVATSATAYGGVNASTATLTGRKPIPAPRRKPVPQHLPATAEVSPFPTLLVVAGGPGGGAGTGGGAGNNGGSRREVEASKRAPFPFGIDVKAERAKEREREVVADRGLDVGELNGDVGAPPAVPSKVEKELVPLLGVPG</sequence>
<feature type="compositionally biased region" description="Basic and acidic residues" evidence="1">
    <location>
        <begin position="385"/>
        <end position="401"/>
    </location>
</feature>
<evidence type="ECO:0000313" key="3">
    <source>
        <dbReference type="EMBL" id="KIM24459.1"/>
    </source>
</evidence>
<dbReference type="Pfam" id="PF00786">
    <property type="entry name" value="PBD"/>
    <property type="match status" value="1"/>
</dbReference>
<accession>A0A0C3AWU7</accession>
<organism evidence="3 4">
    <name type="scientific">Serendipita vermifera MAFF 305830</name>
    <dbReference type="NCBI Taxonomy" id="933852"/>
    <lineage>
        <taxon>Eukaryota</taxon>
        <taxon>Fungi</taxon>
        <taxon>Dikarya</taxon>
        <taxon>Basidiomycota</taxon>
        <taxon>Agaricomycotina</taxon>
        <taxon>Agaricomycetes</taxon>
        <taxon>Sebacinales</taxon>
        <taxon>Serendipitaceae</taxon>
        <taxon>Serendipita</taxon>
    </lineage>
</organism>
<feature type="domain" description="CRIB" evidence="2">
    <location>
        <begin position="219"/>
        <end position="232"/>
    </location>
</feature>
<feature type="region of interest" description="Disordered" evidence="1">
    <location>
        <begin position="584"/>
        <end position="609"/>
    </location>
</feature>
<keyword evidence="4" id="KW-1185">Reference proteome</keyword>
<feature type="non-terminal residue" evidence="3">
    <location>
        <position position="707"/>
    </location>
</feature>
<feature type="region of interest" description="Disordered" evidence="1">
    <location>
        <begin position="157"/>
        <end position="187"/>
    </location>
</feature>
<dbReference type="AlphaFoldDB" id="A0A0C3AWU7"/>
<feature type="region of interest" description="Disordered" evidence="1">
    <location>
        <begin position="30"/>
        <end position="64"/>
    </location>
</feature>
<dbReference type="PROSITE" id="PS50108">
    <property type="entry name" value="CRIB"/>
    <property type="match status" value="1"/>
</dbReference>
<evidence type="ECO:0000256" key="1">
    <source>
        <dbReference type="SAM" id="MobiDB-lite"/>
    </source>
</evidence>
<dbReference type="EMBL" id="KN824324">
    <property type="protein sequence ID" value="KIM24459.1"/>
    <property type="molecule type" value="Genomic_DNA"/>
</dbReference>
<dbReference type="Proteomes" id="UP000054097">
    <property type="component" value="Unassembled WGS sequence"/>
</dbReference>
<reference evidence="4" key="2">
    <citation type="submission" date="2015-01" db="EMBL/GenBank/DDBJ databases">
        <title>Evolutionary Origins and Diversification of the Mycorrhizal Mutualists.</title>
        <authorList>
            <consortium name="DOE Joint Genome Institute"/>
            <consortium name="Mycorrhizal Genomics Consortium"/>
            <person name="Kohler A."/>
            <person name="Kuo A."/>
            <person name="Nagy L.G."/>
            <person name="Floudas D."/>
            <person name="Copeland A."/>
            <person name="Barry K.W."/>
            <person name="Cichocki N."/>
            <person name="Veneault-Fourrey C."/>
            <person name="LaButti K."/>
            <person name="Lindquist E.A."/>
            <person name="Lipzen A."/>
            <person name="Lundell T."/>
            <person name="Morin E."/>
            <person name="Murat C."/>
            <person name="Riley R."/>
            <person name="Ohm R."/>
            <person name="Sun H."/>
            <person name="Tunlid A."/>
            <person name="Henrissat B."/>
            <person name="Grigoriev I.V."/>
            <person name="Hibbett D.S."/>
            <person name="Martin F."/>
        </authorList>
    </citation>
    <scope>NUCLEOTIDE SEQUENCE [LARGE SCALE GENOMIC DNA]</scope>
    <source>
        <strain evidence="4">MAFF 305830</strain>
    </source>
</reference>
<feature type="compositionally biased region" description="Polar residues" evidence="1">
    <location>
        <begin position="33"/>
        <end position="55"/>
    </location>
</feature>
<evidence type="ECO:0000313" key="4">
    <source>
        <dbReference type="Proteomes" id="UP000054097"/>
    </source>
</evidence>
<feature type="region of interest" description="Disordered" evidence="1">
    <location>
        <begin position="455"/>
        <end position="491"/>
    </location>
</feature>
<feature type="compositionally biased region" description="Low complexity" evidence="1">
    <location>
        <begin position="464"/>
        <end position="475"/>
    </location>
</feature>
<dbReference type="HOGENOM" id="CLU_391093_0_0_1"/>
<dbReference type="InterPro" id="IPR000095">
    <property type="entry name" value="CRIB_dom"/>
</dbReference>
<feature type="region of interest" description="Disordered" evidence="1">
    <location>
        <begin position="258"/>
        <end position="440"/>
    </location>
</feature>
<proteinExistence type="predicted"/>
<gene>
    <name evidence="3" type="ORF">M408DRAFT_233842</name>
</gene>
<feature type="compositionally biased region" description="Gly residues" evidence="1">
    <location>
        <begin position="349"/>
        <end position="361"/>
    </location>
</feature>
<feature type="compositionally biased region" description="Low complexity" evidence="1">
    <location>
        <begin position="368"/>
        <end position="380"/>
    </location>
</feature>
<reference evidence="3 4" key="1">
    <citation type="submission" date="2014-04" db="EMBL/GenBank/DDBJ databases">
        <authorList>
            <consortium name="DOE Joint Genome Institute"/>
            <person name="Kuo A."/>
            <person name="Zuccaro A."/>
            <person name="Kohler A."/>
            <person name="Nagy L.G."/>
            <person name="Floudas D."/>
            <person name="Copeland A."/>
            <person name="Barry K.W."/>
            <person name="Cichocki N."/>
            <person name="Veneault-Fourrey C."/>
            <person name="LaButti K."/>
            <person name="Lindquist E.A."/>
            <person name="Lipzen A."/>
            <person name="Lundell T."/>
            <person name="Morin E."/>
            <person name="Murat C."/>
            <person name="Sun H."/>
            <person name="Tunlid A."/>
            <person name="Henrissat B."/>
            <person name="Grigoriev I.V."/>
            <person name="Hibbett D.S."/>
            <person name="Martin F."/>
            <person name="Nordberg H.P."/>
            <person name="Cantor M.N."/>
            <person name="Hua S.X."/>
        </authorList>
    </citation>
    <scope>NUCLEOTIDE SEQUENCE [LARGE SCALE GENOMIC DNA]</scope>
    <source>
        <strain evidence="3 4">MAFF 305830</strain>
    </source>
</reference>
<dbReference type="OrthoDB" id="3226389at2759"/>
<protein>
    <recommendedName>
        <fullName evidence="2">CRIB domain-containing protein</fullName>
    </recommendedName>
</protein>